<accession>A0A814UDB5</accession>
<evidence type="ECO:0000256" key="1">
    <source>
        <dbReference type="SAM" id="Phobius"/>
    </source>
</evidence>
<reference evidence="3" key="1">
    <citation type="submission" date="2021-02" db="EMBL/GenBank/DDBJ databases">
        <authorList>
            <person name="Nowell W R."/>
        </authorList>
    </citation>
    <scope>NUCLEOTIDE SEQUENCE</scope>
</reference>
<name>A0A814UDB5_9BILA</name>
<dbReference type="EMBL" id="CAJOBE010012791">
    <property type="protein sequence ID" value="CAF4155244.1"/>
    <property type="molecule type" value="Genomic_DNA"/>
</dbReference>
<dbReference type="InterPro" id="IPR007053">
    <property type="entry name" value="LRAT_dom"/>
</dbReference>
<keyword evidence="1" id="KW-0812">Transmembrane</keyword>
<proteinExistence type="predicted"/>
<keyword evidence="1" id="KW-1133">Transmembrane helix</keyword>
<comment type="caution">
    <text evidence="3">The sequence shown here is derived from an EMBL/GenBank/DDBJ whole genome shotgun (WGS) entry which is preliminary data.</text>
</comment>
<dbReference type="PANTHER" id="PTHR46137:SF3">
    <property type="entry name" value="OS05G0310600 PROTEIN"/>
    <property type="match status" value="1"/>
</dbReference>
<organism evidence="3 6">
    <name type="scientific">Rotaria sordida</name>
    <dbReference type="NCBI Taxonomy" id="392033"/>
    <lineage>
        <taxon>Eukaryota</taxon>
        <taxon>Metazoa</taxon>
        <taxon>Spiralia</taxon>
        <taxon>Gnathifera</taxon>
        <taxon>Rotifera</taxon>
        <taxon>Eurotatoria</taxon>
        <taxon>Bdelloidea</taxon>
        <taxon>Philodinida</taxon>
        <taxon>Philodinidae</taxon>
        <taxon>Rotaria</taxon>
    </lineage>
</organism>
<dbReference type="EMBL" id="CAJNOU010001239">
    <property type="protein sequence ID" value="CAF1174249.1"/>
    <property type="molecule type" value="Genomic_DNA"/>
</dbReference>
<evidence type="ECO:0000313" key="6">
    <source>
        <dbReference type="Proteomes" id="UP000663889"/>
    </source>
</evidence>
<dbReference type="Gene3D" id="3.90.1720.10">
    <property type="entry name" value="endopeptidase domain like (from Nostoc punctiforme)"/>
    <property type="match status" value="1"/>
</dbReference>
<keyword evidence="1" id="KW-0472">Membrane</keyword>
<evidence type="ECO:0000313" key="5">
    <source>
        <dbReference type="EMBL" id="CAF4155244.1"/>
    </source>
</evidence>
<gene>
    <name evidence="5" type="ORF">FNK824_LOCUS33900</name>
    <name evidence="4" type="ORF">OTI717_LOCUS27175</name>
    <name evidence="3" type="ORF">SEV965_LOCUS19690</name>
</gene>
<dbReference type="EMBL" id="CAJOAX010005967">
    <property type="protein sequence ID" value="CAF3966080.1"/>
    <property type="molecule type" value="Genomic_DNA"/>
</dbReference>
<feature type="domain" description="LRAT" evidence="2">
    <location>
        <begin position="6"/>
        <end position="147"/>
    </location>
</feature>
<dbReference type="Proteomes" id="UP000663889">
    <property type="component" value="Unassembled WGS sequence"/>
</dbReference>
<evidence type="ECO:0000259" key="2">
    <source>
        <dbReference type="Pfam" id="PF04970"/>
    </source>
</evidence>
<evidence type="ECO:0000313" key="4">
    <source>
        <dbReference type="EMBL" id="CAF3966080.1"/>
    </source>
</evidence>
<dbReference type="Proteomes" id="UP000663823">
    <property type="component" value="Unassembled WGS sequence"/>
</dbReference>
<dbReference type="PANTHER" id="PTHR46137">
    <property type="entry name" value="OS05G0310600 PROTEIN"/>
    <property type="match status" value="1"/>
</dbReference>
<protein>
    <recommendedName>
        <fullName evidence="2">LRAT domain-containing protein</fullName>
    </recommendedName>
</protein>
<dbReference type="AlphaFoldDB" id="A0A814UDB5"/>
<feature type="transmembrane region" description="Helical" evidence="1">
    <location>
        <begin position="282"/>
        <end position="305"/>
    </location>
</feature>
<dbReference type="Proteomes" id="UP000663874">
    <property type="component" value="Unassembled WGS sequence"/>
</dbReference>
<feature type="transmembrane region" description="Helical" evidence="1">
    <location>
        <begin position="255"/>
        <end position="276"/>
    </location>
</feature>
<sequence>MTDYSPRRGDHLYVWRKIRMYQHHGIVVTEKDILEKLFPELRPKKVESLMIIEQNICGLDIVTLKQFRTEHPFNYEHDIGCARYKTDPMDYYLNRCGTCYLTDRLSEDLIIENAIRIYNDKNQRDIWKTYSLVLKNCEQFAFICSTNVEYALGEQVLMACNVVKCVFINGMYNAVKFTFQIIRQLAEQIISGMSVEMIVKGNGLAALTAFTLEALIISVRLFIYYYYEEDRSKNLARKYAISPEDYIQEMVQAGFGSLSAFGMSIAGVIVGSTFFVSSMSPMICSIFFGFIGYIAARWLTGLIALKIRKKLSSDNSEKQVAFKNFPGDDNDTVEFA</sequence>
<feature type="transmembrane region" description="Helical" evidence="1">
    <location>
        <begin position="204"/>
        <end position="227"/>
    </location>
</feature>
<evidence type="ECO:0000313" key="3">
    <source>
        <dbReference type="EMBL" id="CAF1174249.1"/>
    </source>
</evidence>
<dbReference type="Pfam" id="PF04970">
    <property type="entry name" value="LRAT"/>
    <property type="match status" value="1"/>
</dbReference>